<dbReference type="Proteomes" id="UP001358614">
    <property type="component" value="Chromosome 1"/>
</dbReference>
<dbReference type="EMBL" id="CP144089">
    <property type="protein sequence ID" value="WWD04664.1"/>
    <property type="molecule type" value="Genomic_DNA"/>
</dbReference>
<feature type="compositionally biased region" description="Polar residues" evidence="1">
    <location>
        <begin position="152"/>
        <end position="168"/>
    </location>
</feature>
<dbReference type="GeneID" id="91101539"/>
<feature type="compositionally biased region" description="Polar residues" evidence="1">
    <location>
        <begin position="31"/>
        <end position="40"/>
    </location>
</feature>
<evidence type="ECO:0000313" key="2">
    <source>
        <dbReference type="EMBL" id="WWD04664.1"/>
    </source>
</evidence>
<reference evidence="2 3" key="1">
    <citation type="submission" date="2024-01" db="EMBL/GenBank/DDBJ databases">
        <title>Comparative genomics of Cryptococcus and Kwoniella reveals pathogenesis evolution and contrasting modes of karyotype evolution via chromosome fusion or intercentromeric recombination.</title>
        <authorList>
            <person name="Coelho M.A."/>
            <person name="David-Palma M."/>
            <person name="Shea T."/>
            <person name="Bowers K."/>
            <person name="McGinley-Smith S."/>
            <person name="Mohammad A.W."/>
            <person name="Gnirke A."/>
            <person name="Yurkov A.M."/>
            <person name="Nowrousian M."/>
            <person name="Sun S."/>
            <person name="Cuomo C.A."/>
            <person name="Heitman J."/>
        </authorList>
    </citation>
    <scope>NUCLEOTIDE SEQUENCE [LARGE SCALE GENOMIC DNA]</scope>
    <source>
        <strain evidence="2 3">PYCC6329</strain>
    </source>
</reference>
<sequence>MSEHSSKQASKQASTEKSNYKAIGFARSHGSHQTGYTTIVRNKDGSIRGLRRSRNGNCVTIGSRQPAKSPSSNLSSGDPGEEEKQVDVEELGSESSSQEHEGEGEGETRTEEGKENTVQSVRFTEDTDFTTKRTYTRNKKGGRRRGGSSKTCQGSMKTLNYLSGYSRR</sequence>
<dbReference type="AlphaFoldDB" id="A0AAX4KF28"/>
<evidence type="ECO:0000256" key="1">
    <source>
        <dbReference type="SAM" id="MobiDB-lite"/>
    </source>
</evidence>
<feature type="region of interest" description="Disordered" evidence="1">
    <location>
        <begin position="1"/>
        <end position="168"/>
    </location>
</feature>
<organism evidence="2 3">
    <name type="scientific">Kwoniella europaea PYCC6329</name>
    <dbReference type="NCBI Taxonomy" id="1423913"/>
    <lineage>
        <taxon>Eukaryota</taxon>
        <taxon>Fungi</taxon>
        <taxon>Dikarya</taxon>
        <taxon>Basidiomycota</taxon>
        <taxon>Agaricomycotina</taxon>
        <taxon>Tremellomycetes</taxon>
        <taxon>Tremellales</taxon>
        <taxon>Cryptococcaceae</taxon>
        <taxon>Kwoniella</taxon>
    </lineage>
</organism>
<feature type="compositionally biased region" description="Polar residues" evidence="1">
    <location>
        <begin position="55"/>
        <end position="76"/>
    </location>
</feature>
<protein>
    <submittedName>
        <fullName evidence="2">Uncharacterized protein</fullName>
    </submittedName>
</protein>
<keyword evidence="3" id="KW-1185">Reference proteome</keyword>
<proteinExistence type="predicted"/>
<accession>A0AAX4KF28</accession>
<feature type="compositionally biased region" description="Basic residues" evidence="1">
    <location>
        <begin position="134"/>
        <end position="147"/>
    </location>
</feature>
<evidence type="ECO:0000313" key="3">
    <source>
        <dbReference type="Proteomes" id="UP001358614"/>
    </source>
</evidence>
<name>A0AAX4KF28_9TREE</name>
<dbReference type="KEGG" id="ker:91101539"/>
<dbReference type="RefSeq" id="XP_066082631.1">
    <property type="nucleotide sequence ID" value="XM_066226534.1"/>
</dbReference>
<feature type="compositionally biased region" description="Polar residues" evidence="1">
    <location>
        <begin position="7"/>
        <end position="17"/>
    </location>
</feature>
<feature type="compositionally biased region" description="Basic and acidic residues" evidence="1">
    <location>
        <begin position="97"/>
        <end position="115"/>
    </location>
</feature>
<gene>
    <name evidence="2" type="ORF">V865_002735</name>
</gene>